<dbReference type="RefSeq" id="WP_243263782.1">
    <property type="nucleotide sequence ID" value="NZ_CP085147.1"/>
</dbReference>
<feature type="transmembrane region" description="Helical" evidence="6">
    <location>
        <begin position="12"/>
        <end position="29"/>
    </location>
</feature>
<dbReference type="InterPro" id="IPR001851">
    <property type="entry name" value="ABC_transp_permease"/>
</dbReference>
<dbReference type="Pfam" id="PF02653">
    <property type="entry name" value="BPD_transp_2"/>
    <property type="match status" value="1"/>
</dbReference>
<evidence type="ECO:0008006" key="9">
    <source>
        <dbReference type="Google" id="ProtNLM"/>
    </source>
</evidence>
<organism evidence="7 8">
    <name type="scientific">Sulfitobacter dubius</name>
    <dbReference type="NCBI Taxonomy" id="218673"/>
    <lineage>
        <taxon>Bacteria</taxon>
        <taxon>Pseudomonadati</taxon>
        <taxon>Pseudomonadota</taxon>
        <taxon>Alphaproteobacteria</taxon>
        <taxon>Rhodobacterales</taxon>
        <taxon>Roseobacteraceae</taxon>
        <taxon>Sulfitobacter</taxon>
    </lineage>
</organism>
<feature type="transmembrane region" description="Helical" evidence="6">
    <location>
        <begin position="288"/>
        <end position="308"/>
    </location>
</feature>
<feature type="transmembrane region" description="Helical" evidence="6">
    <location>
        <begin position="216"/>
        <end position="237"/>
    </location>
</feature>
<feature type="transmembrane region" description="Helical" evidence="6">
    <location>
        <begin position="59"/>
        <end position="78"/>
    </location>
</feature>
<evidence type="ECO:0000256" key="2">
    <source>
        <dbReference type="ARBA" id="ARBA00022475"/>
    </source>
</evidence>
<evidence type="ECO:0000256" key="5">
    <source>
        <dbReference type="ARBA" id="ARBA00023136"/>
    </source>
</evidence>
<geneLocation type="plasmid" evidence="7 8">
    <name>pDSM109990_c</name>
</geneLocation>
<gene>
    <name evidence="7" type="ORF">DSM109990_03893</name>
</gene>
<evidence type="ECO:0000313" key="7">
    <source>
        <dbReference type="EMBL" id="UOA17002.1"/>
    </source>
</evidence>
<comment type="subcellular location">
    <subcellularLocation>
        <location evidence="1">Cell membrane</location>
        <topology evidence="1">Multi-pass membrane protein</topology>
    </subcellularLocation>
</comment>
<keyword evidence="4 6" id="KW-1133">Transmembrane helix</keyword>
<evidence type="ECO:0000256" key="3">
    <source>
        <dbReference type="ARBA" id="ARBA00022692"/>
    </source>
</evidence>
<evidence type="ECO:0000313" key="8">
    <source>
        <dbReference type="Proteomes" id="UP000831019"/>
    </source>
</evidence>
<name>A0ABY3ZRZ9_9RHOB</name>
<sequence>MAKMRMQQPSKTAFFIVLALLAALGPLVGSSYFQHILILCFIWTIVVAAWDLSIGYAGIFNFAQLALFAIGSYVSAMLSMHLGFPAFFAVLLAGAVTALAGFLVALPCLRLKGEYVALFTFSVHLALPTLLEKGRDFGTGGATGLLGVPPIELVGFVFRTNNKLGWYYLALCVAALSVWLIYYHIASAKWGRAFVALRDAEGFARSLGVDDQRAKLMLFTISAAITGIGGALYAHYIAVITPRVLGNEFFLLVMVMLSVGGMGRFPGAVLGVFIITIGNEALREFGQYRLLILGLVVVLAAIWLPRGLGGLFNRKGKKGDTKMLRS</sequence>
<dbReference type="Proteomes" id="UP000831019">
    <property type="component" value="Plasmid pDSM109990_c"/>
</dbReference>
<evidence type="ECO:0000256" key="1">
    <source>
        <dbReference type="ARBA" id="ARBA00004651"/>
    </source>
</evidence>
<dbReference type="PANTHER" id="PTHR30482:SF20">
    <property type="entry name" value="HIGH-AFFINITY BRANCHED-CHAIN AMINO ACID TRANSPORT SYSTEM PERMEASE PROTEIN LIVM"/>
    <property type="match status" value="1"/>
</dbReference>
<feature type="transmembrane region" description="Helical" evidence="6">
    <location>
        <begin position="35"/>
        <end position="52"/>
    </location>
</feature>
<keyword evidence="3 6" id="KW-0812">Transmembrane</keyword>
<keyword evidence="5 6" id="KW-0472">Membrane</keyword>
<dbReference type="PANTHER" id="PTHR30482">
    <property type="entry name" value="HIGH-AFFINITY BRANCHED-CHAIN AMINO ACID TRANSPORT SYSTEM PERMEASE"/>
    <property type="match status" value="1"/>
</dbReference>
<feature type="transmembrane region" description="Helical" evidence="6">
    <location>
        <begin position="84"/>
        <end position="106"/>
    </location>
</feature>
<accession>A0ABY3ZRZ9</accession>
<dbReference type="EMBL" id="CP085147">
    <property type="protein sequence ID" value="UOA17002.1"/>
    <property type="molecule type" value="Genomic_DNA"/>
</dbReference>
<feature type="transmembrane region" description="Helical" evidence="6">
    <location>
        <begin position="249"/>
        <end position="276"/>
    </location>
</feature>
<keyword evidence="2" id="KW-1003">Cell membrane</keyword>
<feature type="transmembrane region" description="Helical" evidence="6">
    <location>
        <begin position="165"/>
        <end position="185"/>
    </location>
</feature>
<evidence type="ECO:0000256" key="4">
    <source>
        <dbReference type="ARBA" id="ARBA00022989"/>
    </source>
</evidence>
<dbReference type="CDD" id="cd06581">
    <property type="entry name" value="TM_PBP1_LivM_like"/>
    <property type="match status" value="1"/>
</dbReference>
<reference evidence="8" key="1">
    <citation type="journal article" date="2022" name="Microorganisms">
        <title>Beyond the ABCs#Discovery of Three New Plasmid Types in Rhodobacterales (RepQ, RepY, RepW).</title>
        <authorList>
            <person name="Freese H.M."/>
            <person name="Ringel V."/>
            <person name="Overmann J."/>
            <person name="Petersen J."/>
        </authorList>
    </citation>
    <scope>NUCLEOTIDE SEQUENCE [LARGE SCALE GENOMIC DNA]</scope>
    <source>
        <strain evidence="8">DSM 109990</strain>
        <plasmid evidence="8">pDSM109990_c</plasmid>
    </source>
</reference>
<evidence type="ECO:0000256" key="6">
    <source>
        <dbReference type="SAM" id="Phobius"/>
    </source>
</evidence>
<proteinExistence type="predicted"/>
<keyword evidence="7" id="KW-0614">Plasmid</keyword>
<protein>
    <recommendedName>
        <fullName evidence="9">Amino acid/amide ABC transporter membrane protein 2, HAAT family</fullName>
    </recommendedName>
</protein>
<dbReference type="InterPro" id="IPR043428">
    <property type="entry name" value="LivM-like"/>
</dbReference>
<keyword evidence="8" id="KW-1185">Reference proteome</keyword>